<reference evidence="8" key="2">
    <citation type="submission" date="2020-09" db="EMBL/GenBank/DDBJ databases">
        <authorList>
            <person name="Sun Q."/>
            <person name="Zhou Y."/>
        </authorList>
    </citation>
    <scope>NUCLEOTIDE SEQUENCE</scope>
    <source>
        <strain evidence="8">CGMCC 1.15725</strain>
    </source>
</reference>
<dbReference type="Pfam" id="PF07499">
    <property type="entry name" value="RuvA_C"/>
    <property type="match status" value="1"/>
</dbReference>
<dbReference type="EMBL" id="BMJQ01000005">
    <property type="protein sequence ID" value="GGF16835.1"/>
    <property type="molecule type" value="Genomic_DNA"/>
</dbReference>
<dbReference type="SUPFAM" id="SSF46929">
    <property type="entry name" value="DNA helicase RuvA subunit, C-terminal domain"/>
    <property type="match status" value="1"/>
</dbReference>
<dbReference type="GO" id="GO:0009378">
    <property type="term" value="F:four-way junction helicase activity"/>
    <property type="evidence" value="ECO:0007669"/>
    <property type="project" value="InterPro"/>
</dbReference>
<dbReference type="Gene3D" id="2.40.50.140">
    <property type="entry name" value="Nucleic acid-binding proteins"/>
    <property type="match status" value="1"/>
</dbReference>
<evidence type="ECO:0000313" key="9">
    <source>
        <dbReference type="Proteomes" id="UP000646365"/>
    </source>
</evidence>
<dbReference type="Proteomes" id="UP000646365">
    <property type="component" value="Unassembled WGS sequence"/>
</dbReference>
<keyword evidence="3 6" id="KW-0238">DNA-binding</keyword>
<comment type="subunit">
    <text evidence="6">Homotetramer. Forms an RuvA(8)-RuvB(12)-Holliday junction (HJ) complex. HJ DNA is sandwiched between 2 RuvA tetramers; dsDNA enters through RuvA and exits via RuvB. An RuvB hexamer assembles on each DNA strand where it exits the tetramer. Each RuvB hexamer is contacted by two RuvA subunits (via domain III) on 2 adjacent RuvB subunits; this complex drives branch migration. In the full resolvosome a probable DNA-RuvA(4)-RuvB(12)-RuvC(2) complex forms which resolves the HJ.</text>
</comment>
<keyword evidence="9" id="KW-1185">Reference proteome</keyword>
<dbReference type="Pfam" id="PF14520">
    <property type="entry name" value="HHH_5"/>
    <property type="match status" value="1"/>
</dbReference>
<dbReference type="InterPro" id="IPR012340">
    <property type="entry name" value="NA-bd_OB-fold"/>
</dbReference>
<evidence type="ECO:0000259" key="7">
    <source>
        <dbReference type="SMART" id="SM00278"/>
    </source>
</evidence>
<comment type="domain">
    <text evidence="6">Has three domains with a flexible linker between the domains II and III and assumes an 'L' shape. Domain III is highly mobile and contacts RuvB.</text>
</comment>
<dbReference type="GO" id="GO:0006281">
    <property type="term" value="P:DNA repair"/>
    <property type="evidence" value="ECO:0007669"/>
    <property type="project" value="UniProtKB-UniRule"/>
</dbReference>
<evidence type="ECO:0000256" key="4">
    <source>
        <dbReference type="ARBA" id="ARBA00023172"/>
    </source>
</evidence>
<reference evidence="8" key="1">
    <citation type="journal article" date="2014" name="Int. J. Syst. Evol. Microbiol.">
        <title>Complete genome sequence of Corynebacterium casei LMG S-19264T (=DSM 44701T), isolated from a smear-ripened cheese.</title>
        <authorList>
            <consortium name="US DOE Joint Genome Institute (JGI-PGF)"/>
            <person name="Walter F."/>
            <person name="Albersmeier A."/>
            <person name="Kalinowski J."/>
            <person name="Ruckert C."/>
        </authorList>
    </citation>
    <scope>NUCLEOTIDE SEQUENCE</scope>
    <source>
        <strain evidence="8">CGMCC 1.15725</strain>
    </source>
</reference>
<sequence>MLIDVQGVGYQVMVSTRTRAALPARGETASLLTELQVREDHWSLFGFIDRAERDWFRTLTTVQGVGGKVALAILSVLAPDQLARAILAQDKASLARADGVGPKLAARLATELKDKAAAHGMAPAAPTGTVISVPPAVADLVGPAEDAVSALVNLGYRRPEALGAVATAQRKLGDGAALGELIRAGLKEIAS</sequence>
<keyword evidence="5 6" id="KW-0234">DNA repair</keyword>
<dbReference type="InterPro" id="IPR003583">
    <property type="entry name" value="Hlx-hairpin-Hlx_DNA-bd_motif"/>
</dbReference>
<dbReference type="Pfam" id="PF01330">
    <property type="entry name" value="RuvA_N"/>
    <property type="match status" value="1"/>
</dbReference>
<name>A0A8J2YSW7_9PROT</name>
<protein>
    <recommendedName>
        <fullName evidence="6">Holliday junction branch migration complex subunit RuvA</fullName>
    </recommendedName>
</protein>
<comment type="caution">
    <text evidence="6">Lacks conserved residue(s) required for the propagation of feature annotation.</text>
</comment>
<keyword evidence="8" id="KW-0547">Nucleotide-binding</keyword>
<organism evidence="8 9">
    <name type="scientific">Aliidongia dinghuensis</name>
    <dbReference type="NCBI Taxonomy" id="1867774"/>
    <lineage>
        <taxon>Bacteria</taxon>
        <taxon>Pseudomonadati</taxon>
        <taxon>Pseudomonadota</taxon>
        <taxon>Alphaproteobacteria</taxon>
        <taxon>Rhodospirillales</taxon>
        <taxon>Dongiaceae</taxon>
        <taxon>Aliidongia</taxon>
    </lineage>
</organism>
<dbReference type="HAMAP" id="MF_00031">
    <property type="entry name" value="DNA_HJ_migration_RuvA"/>
    <property type="match status" value="1"/>
</dbReference>
<dbReference type="InterPro" id="IPR010994">
    <property type="entry name" value="RuvA_2-like"/>
</dbReference>
<dbReference type="SUPFAM" id="SSF50249">
    <property type="entry name" value="Nucleic acid-binding proteins"/>
    <property type="match status" value="1"/>
</dbReference>
<dbReference type="InterPro" id="IPR013849">
    <property type="entry name" value="DNA_helicase_Holl-junc_RuvA_I"/>
</dbReference>
<dbReference type="CDD" id="cd14332">
    <property type="entry name" value="UBA_RuvA_C"/>
    <property type="match status" value="1"/>
</dbReference>
<dbReference type="NCBIfam" id="TIGR00084">
    <property type="entry name" value="ruvA"/>
    <property type="match status" value="1"/>
</dbReference>
<keyword evidence="2 6" id="KW-0227">DNA damage</keyword>
<dbReference type="GO" id="GO:0005737">
    <property type="term" value="C:cytoplasm"/>
    <property type="evidence" value="ECO:0007669"/>
    <property type="project" value="UniProtKB-SubCell"/>
</dbReference>
<feature type="domain" description="Helix-hairpin-helix DNA-binding motif class 1" evidence="7">
    <location>
        <begin position="92"/>
        <end position="111"/>
    </location>
</feature>
<evidence type="ECO:0000256" key="5">
    <source>
        <dbReference type="ARBA" id="ARBA00023204"/>
    </source>
</evidence>
<comment type="subcellular location">
    <subcellularLocation>
        <location evidence="6">Cytoplasm</location>
    </subcellularLocation>
</comment>
<evidence type="ECO:0000256" key="1">
    <source>
        <dbReference type="ARBA" id="ARBA00022490"/>
    </source>
</evidence>
<comment type="similarity">
    <text evidence="6">Belongs to the RuvA family.</text>
</comment>
<evidence type="ECO:0000313" key="8">
    <source>
        <dbReference type="EMBL" id="GGF16835.1"/>
    </source>
</evidence>
<accession>A0A8J2YSW7</accession>
<evidence type="ECO:0000256" key="2">
    <source>
        <dbReference type="ARBA" id="ARBA00022763"/>
    </source>
</evidence>
<feature type="region of interest" description="Domain III" evidence="6">
    <location>
        <begin position="145"/>
        <end position="191"/>
    </location>
</feature>
<keyword evidence="8" id="KW-0067">ATP-binding</keyword>
<proteinExistence type="inferred from homology"/>
<dbReference type="SUPFAM" id="SSF47781">
    <property type="entry name" value="RuvA domain 2-like"/>
    <property type="match status" value="1"/>
</dbReference>
<gene>
    <name evidence="6 8" type="primary">ruvA</name>
    <name evidence="8" type="ORF">GCM10011611_23230</name>
</gene>
<feature type="domain" description="Helix-hairpin-helix DNA-binding motif class 1" evidence="7">
    <location>
        <begin position="57"/>
        <end position="76"/>
    </location>
</feature>
<comment type="function">
    <text evidence="6">The RuvA-RuvB-RuvC complex processes Holliday junction (HJ) DNA during genetic recombination and DNA repair, while the RuvA-RuvB complex plays an important role in the rescue of blocked DNA replication forks via replication fork reversal (RFR). RuvA specifically binds to HJ cruciform DNA, conferring on it an open structure. The RuvB hexamer acts as an ATP-dependent pump, pulling dsDNA into and through the RuvAB complex. HJ branch migration allows RuvC to scan DNA until it finds its consensus sequence, where it cleaves and resolves the cruciform DNA.</text>
</comment>
<evidence type="ECO:0000256" key="3">
    <source>
        <dbReference type="ARBA" id="ARBA00023125"/>
    </source>
</evidence>
<dbReference type="InterPro" id="IPR011114">
    <property type="entry name" value="RuvA_C"/>
</dbReference>
<dbReference type="GO" id="GO:0005524">
    <property type="term" value="F:ATP binding"/>
    <property type="evidence" value="ECO:0007669"/>
    <property type="project" value="InterPro"/>
</dbReference>
<dbReference type="GO" id="GO:0048476">
    <property type="term" value="C:Holliday junction resolvase complex"/>
    <property type="evidence" value="ECO:0007669"/>
    <property type="project" value="UniProtKB-UniRule"/>
</dbReference>
<dbReference type="Gene3D" id="1.10.8.10">
    <property type="entry name" value="DNA helicase RuvA subunit, C-terminal domain"/>
    <property type="match status" value="1"/>
</dbReference>
<keyword evidence="8" id="KW-0347">Helicase</keyword>
<dbReference type="GO" id="GO:0000400">
    <property type="term" value="F:four-way junction DNA binding"/>
    <property type="evidence" value="ECO:0007669"/>
    <property type="project" value="UniProtKB-UniRule"/>
</dbReference>
<comment type="caution">
    <text evidence="8">The sequence shown here is derived from an EMBL/GenBank/DDBJ whole genome shotgun (WGS) entry which is preliminary data.</text>
</comment>
<dbReference type="InterPro" id="IPR036267">
    <property type="entry name" value="RuvA_C_sf"/>
</dbReference>
<evidence type="ECO:0000256" key="6">
    <source>
        <dbReference type="HAMAP-Rule" id="MF_00031"/>
    </source>
</evidence>
<dbReference type="GO" id="GO:0009379">
    <property type="term" value="C:Holliday junction helicase complex"/>
    <property type="evidence" value="ECO:0007669"/>
    <property type="project" value="InterPro"/>
</dbReference>
<dbReference type="SMART" id="SM00278">
    <property type="entry name" value="HhH1"/>
    <property type="match status" value="2"/>
</dbReference>
<keyword evidence="1 6" id="KW-0963">Cytoplasm</keyword>
<dbReference type="GO" id="GO:0006310">
    <property type="term" value="P:DNA recombination"/>
    <property type="evidence" value="ECO:0007669"/>
    <property type="project" value="UniProtKB-UniRule"/>
</dbReference>
<dbReference type="AlphaFoldDB" id="A0A8J2YSW7"/>
<keyword evidence="8" id="KW-0378">Hydrolase</keyword>
<keyword evidence="4 6" id="KW-0233">DNA recombination</keyword>
<dbReference type="Gene3D" id="1.10.150.20">
    <property type="entry name" value="5' to 3' exonuclease, C-terminal subdomain"/>
    <property type="match status" value="1"/>
</dbReference>
<dbReference type="InterPro" id="IPR000085">
    <property type="entry name" value="RuvA"/>
</dbReference>